<keyword evidence="3" id="KW-1015">Disulfide bond</keyword>
<dbReference type="InParanoid" id="A0A672HJV0"/>
<evidence type="ECO:0000259" key="8">
    <source>
        <dbReference type="PROSITE" id="PS50963"/>
    </source>
</evidence>
<feature type="region of interest" description="Disordered" evidence="5">
    <location>
        <begin position="243"/>
        <end position="382"/>
    </location>
</feature>
<dbReference type="GO" id="GO:0005540">
    <property type="term" value="F:hyaluronic acid binding"/>
    <property type="evidence" value="ECO:0007669"/>
    <property type="project" value="InterPro"/>
</dbReference>
<feature type="domain" description="Sushi" evidence="7">
    <location>
        <begin position="100"/>
        <end position="161"/>
    </location>
</feature>
<evidence type="ECO:0000256" key="1">
    <source>
        <dbReference type="ARBA" id="ARBA00022659"/>
    </source>
</evidence>
<dbReference type="InterPro" id="IPR016186">
    <property type="entry name" value="C-type_lectin-like/link_sf"/>
</dbReference>
<evidence type="ECO:0000256" key="6">
    <source>
        <dbReference type="SAM" id="Phobius"/>
    </source>
</evidence>
<dbReference type="Pfam" id="PF00084">
    <property type="entry name" value="Sushi"/>
    <property type="match status" value="1"/>
</dbReference>
<dbReference type="SMART" id="SM00032">
    <property type="entry name" value="CCP"/>
    <property type="match status" value="1"/>
</dbReference>
<dbReference type="Ensembl" id="ENSSFAT00005030625.1">
    <property type="protein sequence ID" value="ENSSFAP00005029538.1"/>
    <property type="gene ID" value="ENSSFAG00005015012.1"/>
</dbReference>
<dbReference type="SUPFAM" id="SSF57535">
    <property type="entry name" value="Complement control module/SCR domain"/>
    <property type="match status" value="1"/>
</dbReference>
<comment type="caution">
    <text evidence="4">Lacks conserved residue(s) required for the propagation of feature annotation.</text>
</comment>
<reference evidence="9" key="2">
    <citation type="submission" date="2025-08" db="UniProtKB">
        <authorList>
            <consortium name="Ensembl"/>
        </authorList>
    </citation>
    <scope>IDENTIFICATION</scope>
</reference>
<protein>
    <submittedName>
        <fullName evidence="9">Sushi domain containing 5</fullName>
    </submittedName>
</protein>
<dbReference type="SUPFAM" id="SSF56436">
    <property type="entry name" value="C-type lectin-like"/>
    <property type="match status" value="1"/>
</dbReference>
<dbReference type="OMA" id="YGQVQAC"/>
<dbReference type="FunFam" id="2.10.70.10:FF:000050">
    <property type="entry name" value="sushi domain-containing protein 5"/>
    <property type="match status" value="1"/>
</dbReference>
<dbReference type="PROSITE" id="PS50923">
    <property type="entry name" value="SUSHI"/>
    <property type="match status" value="1"/>
</dbReference>
<feature type="domain" description="Link" evidence="8">
    <location>
        <begin position="2"/>
        <end position="96"/>
    </location>
</feature>
<feature type="transmembrane region" description="Helical" evidence="6">
    <location>
        <begin position="436"/>
        <end position="457"/>
    </location>
</feature>
<feature type="compositionally biased region" description="Polar residues" evidence="5">
    <location>
        <begin position="472"/>
        <end position="489"/>
    </location>
</feature>
<dbReference type="PROSITE" id="PS50963">
    <property type="entry name" value="LINK_2"/>
    <property type="match status" value="1"/>
</dbReference>
<keyword evidence="6" id="KW-1133">Transmembrane helix</keyword>
<sequence length="489" mass="53228">LPAAHQNPFSMNSSGPQGFRDAERACASQHARLASAEELRHAVVECFFSPCTRGWLHGGKIGTTVCNIVGSALKAVDVRMENTTDVPAHLDAFCIKDKDVPCGDPPSFPNARLQGHSGFEMGDELLYTCVPGYVMPSGQSAFSLLCDSCGEWYGLVQICEVHPDEHGDRAFEGAVEEGDRTEERAVEDFIGHPRWEQEMTEVARTDTAAATEAPVSLLSQKHMFWFPSEAFQEEGSPVAADPVAQTTQRASGGQSEESKDHYDEDDKDSHFVDPDEGDRKVTTDEMWLDGYPVVQEETEGDSTTEGSKPEDRERGSVVKATDTPNEVEIRKPGPYATSSEEQASPTVPESEQGEAAPTHSWLGDLTEHPFLDHGPAPPVRDDDDVFAGVIEEHTVRNLPGETGDRGEVEGEMEETICAGEDCPPNTPASSARGPTVAAIIVAVCALATAVIVGVWCYQRQQRKSSMYEMNGKGQSQSRQAQQIEMQQKV</sequence>
<dbReference type="Pfam" id="PF00193">
    <property type="entry name" value="Xlink"/>
    <property type="match status" value="1"/>
</dbReference>
<name>A0A672HJV0_SALFA</name>
<reference evidence="9" key="1">
    <citation type="submission" date="2019-06" db="EMBL/GenBank/DDBJ databases">
        <authorList>
            <consortium name="Wellcome Sanger Institute Data Sharing"/>
        </authorList>
    </citation>
    <scope>NUCLEOTIDE SEQUENCE [LARGE SCALE GENOMIC DNA]</scope>
</reference>
<feature type="compositionally biased region" description="Polar residues" evidence="5">
    <location>
        <begin position="244"/>
        <end position="255"/>
    </location>
</feature>
<evidence type="ECO:0000313" key="10">
    <source>
        <dbReference type="Proteomes" id="UP000472267"/>
    </source>
</evidence>
<reference evidence="9" key="3">
    <citation type="submission" date="2025-09" db="UniProtKB">
        <authorList>
            <consortium name="Ensembl"/>
        </authorList>
    </citation>
    <scope>IDENTIFICATION</scope>
</reference>
<evidence type="ECO:0000256" key="3">
    <source>
        <dbReference type="ARBA" id="ARBA00023157"/>
    </source>
</evidence>
<organism evidence="9 10">
    <name type="scientific">Salarias fasciatus</name>
    <name type="common">Jewelled blenny</name>
    <name type="synonym">Blennius fasciatus</name>
    <dbReference type="NCBI Taxonomy" id="181472"/>
    <lineage>
        <taxon>Eukaryota</taxon>
        <taxon>Metazoa</taxon>
        <taxon>Chordata</taxon>
        <taxon>Craniata</taxon>
        <taxon>Vertebrata</taxon>
        <taxon>Euteleostomi</taxon>
        <taxon>Actinopterygii</taxon>
        <taxon>Neopterygii</taxon>
        <taxon>Teleostei</taxon>
        <taxon>Neoteleostei</taxon>
        <taxon>Acanthomorphata</taxon>
        <taxon>Ovalentaria</taxon>
        <taxon>Blenniimorphae</taxon>
        <taxon>Blenniiformes</taxon>
        <taxon>Blennioidei</taxon>
        <taxon>Blenniidae</taxon>
        <taxon>Salariinae</taxon>
        <taxon>Salarias</taxon>
    </lineage>
</organism>
<evidence type="ECO:0000256" key="2">
    <source>
        <dbReference type="ARBA" id="ARBA00022729"/>
    </source>
</evidence>
<dbReference type="Proteomes" id="UP000472267">
    <property type="component" value="Chromosome 22"/>
</dbReference>
<feature type="compositionally biased region" description="Basic and acidic residues" evidence="5">
    <location>
        <begin position="307"/>
        <end position="316"/>
    </location>
</feature>
<dbReference type="PANTHER" id="PTHR32493">
    <property type="entry name" value="SUSHI DOMAIN-CONTAINING PROTEIN 5"/>
    <property type="match status" value="1"/>
</dbReference>
<keyword evidence="2" id="KW-0732">Signal</keyword>
<evidence type="ECO:0000256" key="5">
    <source>
        <dbReference type="SAM" id="MobiDB-lite"/>
    </source>
</evidence>
<dbReference type="Gene3D" id="2.10.70.10">
    <property type="entry name" value="Complement Module, domain 1"/>
    <property type="match status" value="1"/>
</dbReference>
<evidence type="ECO:0000313" key="9">
    <source>
        <dbReference type="Ensembl" id="ENSSFAP00005029538.1"/>
    </source>
</evidence>
<accession>A0A672HJV0</accession>
<dbReference type="GO" id="GO:0007219">
    <property type="term" value="P:Notch signaling pathway"/>
    <property type="evidence" value="ECO:0007669"/>
    <property type="project" value="TreeGrafter"/>
</dbReference>
<gene>
    <name evidence="9" type="primary">susd5</name>
</gene>
<evidence type="ECO:0000256" key="4">
    <source>
        <dbReference type="PROSITE-ProRule" id="PRU00302"/>
    </source>
</evidence>
<dbReference type="PANTHER" id="PTHR32493:SF0">
    <property type="entry name" value="SUSHI DOMAIN-CONTAINING PROTEIN 5"/>
    <property type="match status" value="1"/>
</dbReference>
<dbReference type="CDD" id="cd00033">
    <property type="entry name" value="CCP"/>
    <property type="match status" value="1"/>
</dbReference>
<dbReference type="InterPro" id="IPR035976">
    <property type="entry name" value="Sushi/SCR/CCP_sf"/>
</dbReference>
<dbReference type="InterPro" id="IPR000538">
    <property type="entry name" value="Link_dom"/>
</dbReference>
<proteinExistence type="predicted"/>
<feature type="compositionally biased region" description="Polar residues" evidence="5">
    <location>
        <begin position="7"/>
        <end position="16"/>
    </location>
</feature>
<keyword evidence="10" id="KW-1185">Reference proteome</keyword>
<feature type="compositionally biased region" description="Basic and acidic residues" evidence="5">
    <location>
        <begin position="256"/>
        <end position="283"/>
    </location>
</feature>
<dbReference type="Gene3D" id="3.10.100.10">
    <property type="entry name" value="Mannose-Binding Protein A, subunit A"/>
    <property type="match status" value="1"/>
</dbReference>
<dbReference type="GO" id="GO:0007155">
    <property type="term" value="P:cell adhesion"/>
    <property type="evidence" value="ECO:0007669"/>
    <property type="project" value="InterPro"/>
</dbReference>
<dbReference type="InterPro" id="IPR000436">
    <property type="entry name" value="Sushi_SCR_CCP_dom"/>
</dbReference>
<feature type="region of interest" description="Disordered" evidence="5">
    <location>
        <begin position="468"/>
        <end position="489"/>
    </location>
</feature>
<dbReference type="SMART" id="SM00445">
    <property type="entry name" value="LINK"/>
    <property type="match status" value="1"/>
</dbReference>
<dbReference type="AlphaFoldDB" id="A0A672HJV0"/>
<keyword evidence="1 4" id="KW-0768">Sushi</keyword>
<feature type="region of interest" description="Disordered" evidence="5">
    <location>
        <begin position="1"/>
        <end position="21"/>
    </location>
</feature>
<dbReference type="InterPro" id="IPR053298">
    <property type="entry name" value="Sushi_domain_protein"/>
</dbReference>
<dbReference type="InterPro" id="IPR016187">
    <property type="entry name" value="CTDL_fold"/>
</dbReference>
<keyword evidence="6" id="KW-0812">Transmembrane</keyword>
<feature type="compositionally biased region" description="Polar residues" evidence="5">
    <location>
        <begin position="336"/>
        <end position="349"/>
    </location>
</feature>
<evidence type="ECO:0000259" key="7">
    <source>
        <dbReference type="PROSITE" id="PS50923"/>
    </source>
</evidence>
<keyword evidence="6" id="KW-0472">Membrane</keyword>